<dbReference type="EMBL" id="FLRE01003473">
    <property type="protein sequence ID" value="SBT59486.1"/>
    <property type="molecule type" value="Genomic_DNA"/>
</dbReference>
<feature type="compositionally biased region" description="Polar residues" evidence="1">
    <location>
        <begin position="511"/>
        <end position="530"/>
    </location>
</feature>
<reference evidence="3" key="1">
    <citation type="submission" date="2016-05" db="EMBL/GenBank/DDBJ databases">
        <authorList>
            <person name="Naeem Raeece"/>
        </authorList>
    </citation>
    <scope>NUCLEOTIDE SEQUENCE [LARGE SCALE GENOMIC DNA]</scope>
</reference>
<evidence type="ECO:0008006" key="4">
    <source>
        <dbReference type="Google" id="ProtNLM"/>
    </source>
</evidence>
<accession>A0A1A9AT96</accession>
<evidence type="ECO:0000256" key="1">
    <source>
        <dbReference type="SAM" id="MobiDB-lite"/>
    </source>
</evidence>
<feature type="compositionally biased region" description="Low complexity" evidence="1">
    <location>
        <begin position="475"/>
        <end position="502"/>
    </location>
</feature>
<feature type="compositionally biased region" description="Polar residues" evidence="1">
    <location>
        <begin position="540"/>
        <end position="555"/>
    </location>
</feature>
<proteinExistence type="predicted"/>
<feature type="compositionally biased region" description="Polar residues" evidence="1">
    <location>
        <begin position="264"/>
        <end position="282"/>
    </location>
</feature>
<name>A0A1A9AT96_PLAOA</name>
<sequence>MVDNLGYTIHTRNIDVNVFLTYIQGDIKNVIRTHGHKNCGLVYEDVCKKIQNIITTKKTFISKPMDQHGRDKLNSEWDREKNGFLNKLFEEEGFKNLCYPKESLKYSSNLRKLIQKFIKFCGEKEDRRTNAEGTNKYSECTAYNRWIDTERQSFQRDYLTIVAKVTQKKLLKYFRVLKNSDEFDPNKEYLKYKLDCSNYSGAPTPTFPRQGLPGAAVIHPKPKGPELSHNGKKTEKPNGQNLPKVSMEGKKDINNAQPPEDTKSSGSDTATKITPTVTQLNNRDTEVTHPISKVPSPIPTLGNDAKNLMEPSSGTTATQLKPAIPPVTTSDLVRDTSQSSSPGLTSPPSTSLPLGPSPPPDSVKYSDKDSDPDIAPPPNPGKVIDSQITTDSSSLTTNTIISVTSANSETVSISTISTSPSLIPATVTAPDLTTATASGSAAVEDSGPPTVTKSAQSPDLSPGKAQTPVLDPFVSASPASSTGVSTSTTTTTTTARTSDTPTIMSTPKEPVTSTVQVSSISPQDPILTSSIKEHKGSPTPDGNISQSSITHATNKTKIPRAYKPSKKSFNYFFTYR</sequence>
<organism evidence="2 3">
    <name type="scientific">Plasmodium ovale wallikeri</name>
    <dbReference type="NCBI Taxonomy" id="864142"/>
    <lineage>
        <taxon>Eukaryota</taxon>
        <taxon>Sar</taxon>
        <taxon>Alveolata</taxon>
        <taxon>Apicomplexa</taxon>
        <taxon>Aconoidasida</taxon>
        <taxon>Haemosporida</taxon>
        <taxon>Plasmodiidae</taxon>
        <taxon>Plasmodium</taxon>
        <taxon>Plasmodium (Plasmodium)</taxon>
    </lineage>
</organism>
<evidence type="ECO:0000313" key="3">
    <source>
        <dbReference type="Proteomes" id="UP000078550"/>
    </source>
</evidence>
<gene>
    <name evidence="2" type="ORF">POVWA2_097150</name>
</gene>
<evidence type="ECO:0000313" key="2">
    <source>
        <dbReference type="EMBL" id="SBT59486.1"/>
    </source>
</evidence>
<feature type="region of interest" description="Disordered" evidence="1">
    <location>
        <begin position="436"/>
        <end position="555"/>
    </location>
</feature>
<dbReference type="AlphaFoldDB" id="A0A1A9AT96"/>
<protein>
    <recommendedName>
        <fullName evidence="4">PIR Superfamily Protein</fullName>
    </recommendedName>
</protein>
<feature type="compositionally biased region" description="Polar residues" evidence="1">
    <location>
        <begin position="310"/>
        <end position="319"/>
    </location>
</feature>
<feature type="region of interest" description="Disordered" evidence="1">
    <location>
        <begin position="207"/>
        <end position="390"/>
    </location>
</feature>
<feature type="compositionally biased region" description="Low complexity" evidence="1">
    <location>
        <begin position="336"/>
        <end position="354"/>
    </location>
</feature>
<dbReference type="Proteomes" id="UP000078550">
    <property type="component" value="Unassembled WGS sequence"/>
</dbReference>
<feature type="compositionally biased region" description="Polar residues" evidence="1">
    <location>
        <begin position="449"/>
        <end position="459"/>
    </location>
</feature>